<evidence type="ECO:0000259" key="5">
    <source>
        <dbReference type="PROSITE" id="PS50893"/>
    </source>
</evidence>
<dbReference type="InterPro" id="IPR003593">
    <property type="entry name" value="AAA+_ATPase"/>
</dbReference>
<dbReference type="PANTHER" id="PTHR19211:SF6">
    <property type="entry name" value="BLL7188 PROTEIN"/>
    <property type="match status" value="1"/>
</dbReference>
<dbReference type="RefSeq" id="WP_190301363.1">
    <property type="nucleotide sequence ID" value="NZ_JACOIJ010000003.1"/>
</dbReference>
<evidence type="ECO:0000256" key="4">
    <source>
        <dbReference type="SAM" id="MobiDB-lite"/>
    </source>
</evidence>
<keyword evidence="3 6" id="KW-0067">ATP-binding</keyword>
<keyword evidence="7" id="KW-1185">Reference proteome</keyword>
<accession>A0ABR7YB35</accession>
<dbReference type="InterPro" id="IPR017871">
    <property type="entry name" value="ABC_transporter-like_CS"/>
</dbReference>
<evidence type="ECO:0000313" key="7">
    <source>
        <dbReference type="Proteomes" id="UP000651271"/>
    </source>
</evidence>
<keyword evidence="2" id="KW-0547">Nucleotide-binding</keyword>
<proteinExistence type="predicted"/>
<dbReference type="GO" id="GO:0005524">
    <property type="term" value="F:ATP binding"/>
    <property type="evidence" value="ECO:0007669"/>
    <property type="project" value="UniProtKB-KW"/>
</dbReference>
<dbReference type="PANTHER" id="PTHR19211">
    <property type="entry name" value="ATP-BINDING TRANSPORT PROTEIN-RELATED"/>
    <property type="match status" value="1"/>
</dbReference>
<dbReference type="InterPro" id="IPR003439">
    <property type="entry name" value="ABC_transporter-like_ATP-bd"/>
</dbReference>
<dbReference type="PROSITE" id="PS00211">
    <property type="entry name" value="ABC_TRANSPORTER_1"/>
    <property type="match status" value="2"/>
</dbReference>
<name>A0ABR7YB35_9SPHI</name>
<evidence type="ECO:0000256" key="1">
    <source>
        <dbReference type="ARBA" id="ARBA00022737"/>
    </source>
</evidence>
<dbReference type="Proteomes" id="UP000651271">
    <property type="component" value="Unassembled WGS sequence"/>
</dbReference>
<dbReference type="Gene3D" id="3.40.50.300">
    <property type="entry name" value="P-loop containing nucleotide triphosphate hydrolases"/>
    <property type="match status" value="2"/>
</dbReference>
<dbReference type="SMART" id="SM00382">
    <property type="entry name" value="AAA"/>
    <property type="match status" value="2"/>
</dbReference>
<protein>
    <submittedName>
        <fullName evidence="6">ABC-F family ATP-binding cassette domain-containing protein</fullName>
    </submittedName>
</protein>
<dbReference type="InterPro" id="IPR050611">
    <property type="entry name" value="ABCF"/>
</dbReference>
<evidence type="ECO:0000313" key="6">
    <source>
        <dbReference type="EMBL" id="MBD1428494.1"/>
    </source>
</evidence>
<sequence length="528" mass="60146">MVTLQYISYTPFGGTTLFDNIHFSLNKGEKVALLGNNGVGKSTLLKIIANQLEPTSGERYIEGNLYYIPQIYGQFNDWTIAQALEVDKKITALSEILKGTTDEKYYNWLDNDWNIEERCNEALAYWGLQYLNLNTRLGELSGGEKTKVFLAGILIHSPQIILLDEPSNHLDGYSRELLYNFIQTTNSSLLVVSHDRKLLNLLPNICELTSSGLEVYGGNYDFYKEQKHIGLNALQKDIQHKQKELRKAKLKEKETLQRQQKLDTRGKEKMQKSGVARIMMNTLRNKAENSTSKLKGIHAERIDGISQKLHELQSVFPLQDRIKLGFDVSELHKGKILFSATEINFRYQDKPLWKESLSFQIVSGERIAIKGKNGSGKTTLINLLLVNLKPFTGQLQRADTTSLYIDQDYSLLKNNLTVFQQAQAYNSSALQEHEIKSRLSRFLFSKEKWDTNTELLSGGEKMRLLLCCLSIRTVAPDIIILDEPTNNLDIQNLDILSSALKHYNGTLLVISHDETFLQTIHVNRIISL</sequence>
<dbReference type="EMBL" id="JACOIJ010000003">
    <property type="protein sequence ID" value="MBD1428494.1"/>
    <property type="molecule type" value="Genomic_DNA"/>
</dbReference>
<feature type="domain" description="ABC transporter" evidence="5">
    <location>
        <begin position="2"/>
        <end position="235"/>
    </location>
</feature>
<feature type="region of interest" description="Disordered" evidence="4">
    <location>
        <begin position="252"/>
        <end position="271"/>
    </location>
</feature>
<evidence type="ECO:0000256" key="2">
    <source>
        <dbReference type="ARBA" id="ARBA00022741"/>
    </source>
</evidence>
<reference evidence="6 7" key="1">
    <citation type="submission" date="2020-08" db="EMBL/GenBank/DDBJ databases">
        <title>Sphingobacterium sp. DN04309 isolated from aquaculture water.</title>
        <authorList>
            <person name="Zhang M."/>
        </authorList>
    </citation>
    <scope>NUCLEOTIDE SEQUENCE [LARGE SCALE GENOMIC DNA]</scope>
    <source>
        <strain evidence="6 7">DN04309</strain>
    </source>
</reference>
<gene>
    <name evidence="6" type="ORF">H8B04_02740</name>
</gene>
<comment type="caution">
    <text evidence="6">The sequence shown here is derived from an EMBL/GenBank/DDBJ whole genome shotgun (WGS) entry which is preliminary data.</text>
</comment>
<dbReference type="SUPFAM" id="SSF52540">
    <property type="entry name" value="P-loop containing nucleoside triphosphate hydrolases"/>
    <property type="match status" value="2"/>
</dbReference>
<dbReference type="PROSITE" id="PS50893">
    <property type="entry name" value="ABC_TRANSPORTER_2"/>
    <property type="match status" value="1"/>
</dbReference>
<evidence type="ECO:0000256" key="3">
    <source>
        <dbReference type="ARBA" id="ARBA00022840"/>
    </source>
</evidence>
<dbReference type="Pfam" id="PF00005">
    <property type="entry name" value="ABC_tran"/>
    <property type="match status" value="2"/>
</dbReference>
<organism evidence="6 7">
    <name type="scientific">Sphingobacterium litopenaei</name>
    <dbReference type="NCBI Taxonomy" id="2763500"/>
    <lineage>
        <taxon>Bacteria</taxon>
        <taxon>Pseudomonadati</taxon>
        <taxon>Bacteroidota</taxon>
        <taxon>Sphingobacteriia</taxon>
        <taxon>Sphingobacteriales</taxon>
        <taxon>Sphingobacteriaceae</taxon>
        <taxon>Sphingobacterium</taxon>
    </lineage>
</organism>
<keyword evidence="1" id="KW-0677">Repeat</keyword>
<dbReference type="InterPro" id="IPR027417">
    <property type="entry name" value="P-loop_NTPase"/>
</dbReference>
<dbReference type="CDD" id="cd03221">
    <property type="entry name" value="ABCF_EF-3"/>
    <property type="match status" value="2"/>
</dbReference>